<organism evidence="1">
    <name type="scientific">marine sediment metagenome</name>
    <dbReference type="NCBI Taxonomy" id="412755"/>
    <lineage>
        <taxon>unclassified sequences</taxon>
        <taxon>metagenomes</taxon>
        <taxon>ecological metagenomes</taxon>
    </lineage>
</organism>
<name>X1KPR6_9ZZZZ</name>
<dbReference type="AlphaFoldDB" id="X1KPR6"/>
<reference evidence="1" key="1">
    <citation type="journal article" date="2014" name="Front. Microbiol.">
        <title>High frequency of phylogenetically diverse reductive dehalogenase-homologous genes in deep subseafloor sedimentary metagenomes.</title>
        <authorList>
            <person name="Kawai M."/>
            <person name="Futagami T."/>
            <person name="Toyoda A."/>
            <person name="Takaki Y."/>
            <person name="Nishi S."/>
            <person name="Hori S."/>
            <person name="Arai W."/>
            <person name="Tsubouchi T."/>
            <person name="Morono Y."/>
            <person name="Uchiyama I."/>
            <person name="Ito T."/>
            <person name="Fujiyama A."/>
            <person name="Inagaki F."/>
            <person name="Takami H."/>
        </authorList>
    </citation>
    <scope>NUCLEOTIDE SEQUENCE</scope>
    <source>
        <strain evidence="1">Expedition CK06-06</strain>
    </source>
</reference>
<accession>X1KPR6</accession>
<gene>
    <name evidence="1" type="ORF">S06H3_01058</name>
</gene>
<dbReference type="EMBL" id="BARV01000242">
    <property type="protein sequence ID" value="GAH95620.1"/>
    <property type="molecule type" value="Genomic_DNA"/>
</dbReference>
<sequence length="59" mass="6845">MEFEKKTSKCPVCGGKSLLTTWLPPTGINQQFREYRCDNIACRNVFYTCGIFHIDNKKL</sequence>
<comment type="caution">
    <text evidence="1">The sequence shown here is derived from an EMBL/GenBank/DDBJ whole genome shotgun (WGS) entry which is preliminary data.</text>
</comment>
<evidence type="ECO:0000313" key="1">
    <source>
        <dbReference type="EMBL" id="GAH95620.1"/>
    </source>
</evidence>
<proteinExistence type="predicted"/>
<protein>
    <submittedName>
        <fullName evidence="1">Uncharacterized protein</fullName>
    </submittedName>
</protein>